<sequence length="103" mass="11531">MNFRAGDIAFDYFGRDDSSFTSFRLGVMPRFTTNVPKAWPKTAFKCVLKSELDKQTTGSTEVSRLRGRASLSFATLSDEDVWAKSLRHWLRGPRAADRAGLGP</sequence>
<protein>
    <submittedName>
        <fullName evidence="1">Uncharacterized protein</fullName>
    </submittedName>
</protein>
<keyword evidence="2" id="KW-1185">Reference proteome</keyword>
<reference evidence="1 2" key="1">
    <citation type="journal article" date="2022" name="bioRxiv">
        <title>The genome of the oomycete Peronosclerospora sorghi, a cosmopolitan pathogen of maize and sorghum, is inflated with dispersed pseudogenes.</title>
        <authorList>
            <person name="Fletcher K."/>
            <person name="Martin F."/>
            <person name="Isakeit T."/>
            <person name="Cavanaugh K."/>
            <person name="Magill C."/>
            <person name="Michelmore R."/>
        </authorList>
    </citation>
    <scope>NUCLEOTIDE SEQUENCE [LARGE SCALE GENOMIC DNA]</scope>
    <source>
        <strain evidence="1">P6</strain>
    </source>
</reference>
<evidence type="ECO:0000313" key="2">
    <source>
        <dbReference type="Proteomes" id="UP001163321"/>
    </source>
</evidence>
<organism evidence="1 2">
    <name type="scientific">Peronosclerospora sorghi</name>
    <dbReference type="NCBI Taxonomy" id="230839"/>
    <lineage>
        <taxon>Eukaryota</taxon>
        <taxon>Sar</taxon>
        <taxon>Stramenopiles</taxon>
        <taxon>Oomycota</taxon>
        <taxon>Peronosporomycetes</taxon>
        <taxon>Peronosporales</taxon>
        <taxon>Peronosporaceae</taxon>
        <taxon>Peronosclerospora</taxon>
    </lineage>
</organism>
<dbReference type="Proteomes" id="UP001163321">
    <property type="component" value="Chromosome 10"/>
</dbReference>
<proteinExistence type="predicted"/>
<dbReference type="EMBL" id="CM047589">
    <property type="protein sequence ID" value="KAI9920185.1"/>
    <property type="molecule type" value="Genomic_DNA"/>
</dbReference>
<evidence type="ECO:0000313" key="1">
    <source>
        <dbReference type="EMBL" id="KAI9920185.1"/>
    </source>
</evidence>
<gene>
    <name evidence="1" type="ORF">PsorP6_015994</name>
</gene>
<name>A0ACC0WMS6_9STRA</name>
<comment type="caution">
    <text evidence="1">The sequence shown here is derived from an EMBL/GenBank/DDBJ whole genome shotgun (WGS) entry which is preliminary data.</text>
</comment>
<accession>A0ACC0WMS6</accession>